<proteinExistence type="predicted"/>
<keyword evidence="2" id="KW-1185">Reference proteome</keyword>
<evidence type="ECO:0000313" key="2">
    <source>
        <dbReference type="Proteomes" id="UP000054843"/>
    </source>
</evidence>
<name>A0A0V1M6T9_9BILA</name>
<comment type="caution">
    <text evidence="1">The sequence shown here is derived from an EMBL/GenBank/DDBJ whole genome shotgun (WGS) entry which is preliminary data.</text>
</comment>
<dbReference type="AlphaFoldDB" id="A0A0V1M6T9"/>
<evidence type="ECO:0000313" key="1">
    <source>
        <dbReference type="EMBL" id="KRZ67349.1"/>
    </source>
</evidence>
<dbReference type="EMBL" id="JYDO01000200">
    <property type="protein sequence ID" value="KRZ67349.1"/>
    <property type="molecule type" value="Genomic_DNA"/>
</dbReference>
<sequence length="71" mass="8272">MLYFLQKTFEIFANVVLEIAAIPLRFRHHVNEPRFAGMPKDAICLLHIFISIYKQEHSETTDDLLPLCVVN</sequence>
<organism evidence="1 2">
    <name type="scientific">Trichinella papuae</name>
    <dbReference type="NCBI Taxonomy" id="268474"/>
    <lineage>
        <taxon>Eukaryota</taxon>
        <taxon>Metazoa</taxon>
        <taxon>Ecdysozoa</taxon>
        <taxon>Nematoda</taxon>
        <taxon>Enoplea</taxon>
        <taxon>Dorylaimia</taxon>
        <taxon>Trichinellida</taxon>
        <taxon>Trichinellidae</taxon>
        <taxon>Trichinella</taxon>
    </lineage>
</organism>
<accession>A0A0V1M6T9</accession>
<dbReference type="Proteomes" id="UP000054843">
    <property type="component" value="Unassembled WGS sequence"/>
</dbReference>
<reference evidence="1 2" key="1">
    <citation type="submission" date="2015-01" db="EMBL/GenBank/DDBJ databases">
        <title>Evolution of Trichinella species and genotypes.</title>
        <authorList>
            <person name="Korhonen P.K."/>
            <person name="Edoardo P."/>
            <person name="Giuseppe L.R."/>
            <person name="Gasser R.B."/>
        </authorList>
    </citation>
    <scope>NUCLEOTIDE SEQUENCE [LARGE SCALE GENOMIC DNA]</scope>
    <source>
        <strain evidence="1">ISS1980</strain>
    </source>
</reference>
<gene>
    <name evidence="1" type="ORF">T10_9940</name>
</gene>
<protein>
    <submittedName>
        <fullName evidence="1">Uncharacterized protein</fullName>
    </submittedName>
</protein>